<feature type="binding site" evidence="3">
    <location>
        <position position="475"/>
    </location>
    <ligand>
        <name>L-glutamate</name>
        <dbReference type="ChEBI" id="CHEBI:29985"/>
    </ligand>
</feature>
<reference evidence="6 7" key="1">
    <citation type="submission" date="2025-04" db="UniProtKB">
        <authorList>
            <consortium name="RefSeq"/>
        </authorList>
    </citation>
    <scope>IDENTIFICATION</scope>
    <source>
        <strain evidence="6 7">15112-1751.03</strain>
        <tissue evidence="6 7">Whole Adult</tissue>
    </source>
</reference>
<feature type="binding site" evidence="3">
    <location>
        <begin position="452"/>
        <end position="453"/>
    </location>
    <ligand>
        <name>L-glutamate</name>
        <dbReference type="ChEBI" id="CHEBI:29985"/>
    </ligand>
</feature>
<dbReference type="InterPro" id="IPR043138">
    <property type="entry name" value="GGT_lsub"/>
</dbReference>
<keyword evidence="4" id="KW-1133">Transmembrane helix</keyword>
<dbReference type="RefSeq" id="XP_034106895.1">
    <property type="nucleotide sequence ID" value="XM_034251004.2"/>
</dbReference>
<dbReference type="PANTHER" id="PTHR11686:SF72">
    <property type="entry name" value="GAMMA-GLUTAMYL TRANSPEPTIDASE, ISOFORM A"/>
    <property type="match status" value="1"/>
</dbReference>
<dbReference type="Gene3D" id="3.60.20.40">
    <property type="match status" value="1"/>
</dbReference>
<evidence type="ECO:0000256" key="3">
    <source>
        <dbReference type="PIRSR" id="PIRSR600101-2"/>
    </source>
</evidence>
<dbReference type="RefSeq" id="XP_051863726.1">
    <property type="nucleotide sequence ID" value="XM_052007766.1"/>
</dbReference>
<gene>
    <name evidence="6 7" type="primary">LOC117569727</name>
</gene>
<feature type="binding site" evidence="3">
    <location>
        <position position="107"/>
    </location>
    <ligand>
        <name>L-glutamate</name>
        <dbReference type="ChEBI" id="CHEBI:29985"/>
    </ligand>
</feature>
<dbReference type="Gene3D" id="1.10.246.130">
    <property type="match status" value="1"/>
</dbReference>
<dbReference type="Proteomes" id="UP000515160">
    <property type="component" value="Chromosome X"/>
</dbReference>
<dbReference type="Pfam" id="PF01019">
    <property type="entry name" value="G_glu_transpept"/>
    <property type="match status" value="1"/>
</dbReference>
<dbReference type="InterPro" id="IPR043137">
    <property type="entry name" value="GGT_ssub_C"/>
</dbReference>
<dbReference type="GeneID" id="117569727"/>
<dbReference type="InterPro" id="IPR029055">
    <property type="entry name" value="Ntn_hydrolases_N"/>
</dbReference>
<evidence type="ECO:0000313" key="6">
    <source>
        <dbReference type="RefSeq" id="XP_034106895.1"/>
    </source>
</evidence>
<keyword evidence="4" id="KW-0472">Membrane</keyword>
<evidence type="ECO:0000256" key="2">
    <source>
        <dbReference type="PIRSR" id="PIRSR600101-1"/>
    </source>
</evidence>
<dbReference type="AlphaFoldDB" id="A0A6P8X6J4"/>
<dbReference type="GO" id="GO:0005886">
    <property type="term" value="C:plasma membrane"/>
    <property type="evidence" value="ECO:0007669"/>
    <property type="project" value="TreeGrafter"/>
</dbReference>
<name>A0A6P8X6J4_DROAB</name>
<accession>A0A6P8X6J4</accession>
<dbReference type="GO" id="GO:0006751">
    <property type="term" value="P:glutathione catabolic process"/>
    <property type="evidence" value="ECO:0007669"/>
    <property type="project" value="InterPro"/>
</dbReference>
<evidence type="ECO:0000256" key="4">
    <source>
        <dbReference type="SAM" id="Phobius"/>
    </source>
</evidence>
<dbReference type="PRINTS" id="PR01210">
    <property type="entry name" value="GGTRANSPTASE"/>
</dbReference>
<proteinExistence type="predicted"/>
<evidence type="ECO:0000256" key="1">
    <source>
        <dbReference type="ARBA" id="ARBA00084097"/>
    </source>
</evidence>
<feature type="binding site" evidence="3">
    <location>
        <begin position="400"/>
        <end position="402"/>
    </location>
    <ligand>
        <name>L-glutamate</name>
        <dbReference type="ChEBI" id="CHEBI:29985"/>
    </ligand>
</feature>
<keyword evidence="5" id="KW-1185">Reference proteome</keyword>
<dbReference type="OrthoDB" id="1081007at2759"/>
<dbReference type="FunFam" id="3.60.20.40:FF:000001">
    <property type="entry name" value="Gamma-glutamyltranspeptidase 1"/>
    <property type="match status" value="1"/>
</dbReference>
<dbReference type="PANTHER" id="PTHR11686">
    <property type="entry name" value="GAMMA GLUTAMYL TRANSPEPTIDASE"/>
    <property type="match status" value="1"/>
</dbReference>
<keyword evidence="1" id="KW-1199">Hemostasis impairing toxin</keyword>
<dbReference type="InterPro" id="IPR000101">
    <property type="entry name" value="GGT_peptidase"/>
</dbReference>
<keyword evidence="1" id="KW-1202">Platelet aggregation activating toxin</keyword>
<keyword evidence="4" id="KW-0812">Transmembrane</keyword>
<protein>
    <submittedName>
        <fullName evidence="6">Scoloptoxin SSD14 isoform X1</fullName>
    </submittedName>
    <submittedName>
        <fullName evidence="7">Scoloptoxin SSD14 isoform X2</fullName>
    </submittedName>
</protein>
<evidence type="ECO:0000313" key="5">
    <source>
        <dbReference type="Proteomes" id="UP000515160"/>
    </source>
</evidence>
<evidence type="ECO:0000313" key="7">
    <source>
        <dbReference type="RefSeq" id="XP_051863726.1"/>
    </source>
</evidence>
<feature type="transmembrane region" description="Helical" evidence="4">
    <location>
        <begin position="9"/>
        <end position="31"/>
    </location>
</feature>
<organism evidence="5 6">
    <name type="scientific">Drosophila albomicans</name>
    <name type="common">Fruit fly</name>
    <dbReference type="NCBI Taxonomy" id="7291"/>
    <lineage>
        <taxon>Eukaryota</taxon>
        <taxon>Metazoa</taxon>
        <taxon>Ecdysozoa</taxon>
        <taxon>Arthropoda</taxon>
        <taxon>Hexapoda</taxon>
        <taxon>Insecta</taxon>
        <taxon>Pterygota</taxon>
        <taxon>Neoptera</taxon>
        <taxon>Endopterygota</taxon>
        <taxon>Diptera</taxon>
        <taxon>Brachycera</taxon>
        <taxon>Muscomorpha</taxon>
        <taxon>Ephydroidea</taxon>
        <taxon>Drosophilidae</taxon>
        <taxon>Drosophila</taxon>
    </lineage>
</organism>
<feature type="binding site" evidence="3">
    <location>
        <position position="424"/>
    </location>
    <ligand>
        <name>L-glutamate</name>
        <dbReference type="ChEBI" id="CHEBI:29985"/>
    </ligand>
</feature>
<dbReference type="SUPFAM" id="SSF56235">
    <property type="entry name" value="N-terminal nucleophile aminohydrolases (Ntn hydrolases)"/>
    <property type="match status" value="1"/>
</dbReference>
<dbReference type="GO" id="GO:0036374">
    <property type="term" value="F:glutathione hydrolase activity"/>
    <property type="evidence" value="ECO:0007669"/>
    <property type="project" value="InterPro"/>
</dbReference>
<sequence>MRFILSKKFVIWLVIAALMVTGLTLGLVFGLRSRETRYITGAVVSNGIGCAEVGGTMLKDGGSAVDAAIATLLCEGIMLPHSMGIGGGFVATIYTRRTRKVETVIARESAPAAAHKEMFVGQESVTGATAGAVPGEILGYWEMHQKYGRLPWKNLFQPSIKLAREGHVVSRYLAAAIKSRLTQIQNDPGLSQMFLNEQGEPYEEHDYMKRTSLANTLERIANNGAGEIYDGGETGVKFVEDIQKLGGIITVDDLKNFKVRWESDGHISANVTGGFTLYTTPLPSSGPVLAFILNVMSELYASDEAVYWQRAVETFKHAYGQRTNLGDYENDPEYGQSIKEQLEKILGDELATSVRQLIKDDTTSQDYLHYGANFTVEPDHGTAHMNVLAANGDAVSITSTINTYFGSKVASPQTGIILNDEMDDFSTPGVINGFGVPASPANYIYPHKRPMSSMNPCIIVDANGDVRLLVGAAGGTKITTSVAAVIMKYLIRHEGMNRAVNDGRLHHQLIPMVVDYEEDVSEEIIEYLRKVGHVMTDNPGDGGFAAVTAIGALNEPEPFFDRRRVGSVLTVTATNKMQH</sequence>
<dbReference type="FunFam" id="1.10.246.130:FF:000001">
    <property type="entry name" value="Gamma-glutamyltransferase 5 isoform 1"/>
    <property type="match status" value="1"/>
</dbReference>
<feature type="active site" description="Nucleophile" evidence="2">
    <location>
        <position position="382"/>
    </location>
</feature>
<keyword evidence="1" id="KW-0800">Toxin</keyword>